<dbReference type="PANTHER" id="PTHR31696:SF57">
    <property type="entry name" value="OS05G0577100 PROTEIN"/>
    <property type="match status" value="1"/>
</dbReference>
<dbReference type="NCBIfam" id="TIGR01570">
    <property type="entry name" value="A_thal_3588"/>
    <property type="match status" value="1"/>
</dbReference>
<feature type="compositionally biased region" description="Low complexity" evidence="1">
    <location>
        <begin position="9"/>
        <end position="22"/>
    </location>
</feature>
<organism evidence="2 3">
    <name type="scientific">Ensete ventricosum</name>
    <name type="common">Abyssinian banana</name>
    <name type="synonym">Musa ensete</name>
    <dbReference type="NCBI Taxonomy" id="4639"/>
    <lineage>
        <taxon>Eukaryota</taxon>
        <taxon>Viridiplantae</taxon>
        <taxon>Streptophyta</taxon>
        <taxon>Embryophyta</taxon>
        <taxon>Tracheophyta</taxon>
        <taxon>Spermatophyta</taxon>
        <taxon>Magnoliopsida</taxon>
        <taxon>Liliopsida</taxon>
        <taxon>Zingiberales</taxon>
        <taxon>Musaceae</taxon>
        <taxon>Ensete</taxon>
    </lineage>
</organism>
<comment type="caution">
    <text evidence="2">The sequence shown here is derived from an EMBL/GenBank/DDBJ whole genome shotgun (WGS) entry which is preliminary data.</text>
</comment>
<dbReference type="InterPro" id="IPR006460">
    <property type="entry name" value="MIZ1-like_pln"/>
</dbReference>
<dbReference type="PANTHER" id="PTHR31696">
    <property type="entry name" value="PROTEIN MIZU-KUSSEI 1"/>
    <property type="match status" value="1"/>
</dbReference>
<reference evidence="2 3" key="1">
    <citation type="journal article" date="2014" name="Agronomy (Basel)">
        <title>A Draft Genome Sequence for Ensete ventricosum, the Drought-Tolerant Tree Against Hunger.</title>
        <authorList>
            <person name="Harrison J."/>
            <person name="Moore K.A."/>
            <person name="Paszkiewicz K."/>
            <person name="Jones T."/>
            <person name="Grant M."/>
            <person name="Ambacheew D."/>
            <person name="Muzemil S."/>
            <person name="Studholme D.J."/>
        </authorList>
    </citation>
    <scope>NUCLEOTIDE SEQUENCE [LARGE SCALE GENOMIC DNA]</scope>
</reference>
<protein>
    <recommendedName>
        <fullName evidence="4">Protein MIZU-KUSSEI 1</fullName>
    </recommendedName>
</protein>
<evidence type="ECO:0000256" key="1">
    <source>
        <dbReference type="SAM" id="MobiDB-lite"/>
    </source>
</evidence>
<feature type="region of interest" description="Disordered" evidence="1">
    <location>
        <begin position="1"/>
        <end position="62"/>
    </location>
</feature>
<evidence type="ECO:0008006" key="4">
    <source>
        <dbReference type="Google" id="ProtNLM"/>
    </source>
</evidence>
<evidence type="ECO:0000313" key="2">
    <source>
        <dbReference type="EMBL" id="RRT32105.1"/>
    </source>
</evidence>
<dbReference type="Pfam" id="PF04759">
    <property type="entry name" value="DUF617"/>
    <property type="match status" value="1"/>
</dbReference>
<name>A0A426WXT2_ENSVE</name>
<proteinExistence type="predicted"/>
<dbReference type="Proteomes" id="UP000287651">
    <property type="component" value="Unassembled WGS sequence"/>
</dbReference>
<evidence type="ECO:0000313" key="3">
    <source>
        <dbReference type="Proteomes" id="UP000287651"/>
    </source>
</evidence>
<accession>A0A426WXT2</accession>
<feature type="compositionally biased region" description="Basic residues" evidence="1">
    <location>
        <begin position="23"/>
        <end position="33"/>
    </location>
</feature>
<feature type="compositionally biased region" description="Basic and acidic residues" evidence="1">
    <location>
        <begin position="34"/>
        <end position="54"/>
    </location>
</feature>
<dbReference type="GO" id="GO:0010274">
    <property type="term" value="P:hydrotropism"/>
    <property type="evidence" value="ECO:0007669"/>
    <property type="project" value="InterPro"/>
</dbReference>
<dbReference type="AlphaFoldDB" id="A0A426WXT2"/>
<sequence>MRRTIDMGRSTPRDSPFSSSSSTRKHFQRRINKCPKEGAAERKERDDQPDEEKPSFYASSSSCPCRQATAAAAVPNKKRTASVADTAVSRLRWLLAAAPFLRRNRTAGLGAHVTGTLYGHRRGHVHLAFQADSKSCPVVLVELATATSALVREMASGLVRISLECERKSGGGSEKAETTTAPKLVEEPLWRAYVNGKKCGFAVQRDCGPADWKVLRAVEPVSMGAGVIPGDGGSTDRDVMYMRARSSCLCQTPRGEEYRNLHCRRSSIIASAAAANRNVKRFNGRRARSHFAKAIVHQAFLQASS</sequence>
<gene>
    <name evidence="2" type="ORF">B296_00050141</name>
</gene>
<dbReference type="EMBL" id="AMZH03033859">
    <property type="protein sequence ID" value="RRT32105.1"/>
    <property type="molecule type" value="Genomic_DNA"/>
</dbReference>